<dbReference type="RefSeq" id="WP_343859429.1">
    <property type="nucleotide sequence ID" value="NZ_BAAAFD010000005.1"/>
</dbReference>
<accession>A0ABP3WXZ8</accession>
<evidence type="ECO:0000313" key="2">
    <source>
        <dbReference type="EMBL" id="GAA0856787.1"/>
    </source>
</evidence>
<organism evidence="2 3">
    <name type="scientific">Aliiglaciecola litoralis</name>
    <dbReference type="NCBI Taxonomy" id="582857"/>
    <lineage>
        <taxon>Bacteria</taxon>
        <taxon>Pseudomonadati</taxon>
        <taxon>Pseudomonadota</taxon>
        <taxon>Gammaproteobacteria</taxon>
        <taxon>Alteromonadales</taxon>
        <taxon>Alteromonadaceae</taxon>
        <taxon>Aliiglaciecola</taxon>
    </lineage>
</organism>
<dbReference type="Proteomes" id="UP001500359">
    <property type="component" value="Unassembled WGS sequence"/>
</dbReference>
<dbReference type="EMBL" id="BAAAFD010000005">
    <property type="protein sequence ID" value="GAA0856787.1"/>
    <property type="molecule type" value="Genomic_DNA"/>
</dbReference>
<comment type="caution">
    <text evidence="2">The sequence shown here is derived from an EMBL/GenBank/DDBJ whole genome shotgun (WGS) entry which is preliminary data.</text>
</comment>
<feature type="region of interest" description="Disordered" evidence="1">
    <location>
        <begin position="129"/>
        <end position="168"/>
    </location>
</feature>
<evidence type="ECO:0000313" key="3">
    <source>
        <dbReference type="Proteomes" id="UP001500359"/>
    </source>
</evidence>
<keyword evidence="3" id="KW-1185">Reference proteome</keyword>
<proteinExistence type="predicted"/>
<evidence type="ECO:0000256" key="1">
    <source>
        <dbReference type="SAM" id="MobiDB-lite"/>
    </source>
</evidence>
<sequence length="168" mass="17929">MKVILVFILIVAAIGGYFAFFDTDKPAIELTEEAKQLPLTNTDGTQQDALLEKQQGPTKGDVYAPVVNDSRSLLSVQKAAKNGSQPAMPNVQYADPADDIIGKYDPTAIAPEDESVQNVYDDAMQVTESDALAPEAGSEMMPSGEGNPMFAESIDGQDAPESMDGQNQ</sequence>
<reference evidence="3" key="1">
    <citation type="journal article" date="2019" name="Int. J. Syst. Evol. Microbiol.">
        <title>The Global Catalogue of Microorganisms (GCM) 10K type strain sequencing project: providing services to taxonomists for standard genome sequencing and annotation.</title>
        <authorList>
            <consortium name="The Broad Institute Genomics Platform"/>
            <consortium name="The Broad Institute Genome Sequencing Center for Infectious Disease"/>
            <person name="Wu L."/>
            <person name="Ma J."/>
        </authorList>
    </citation>
    <scope>NUCLEOTIDE SEQUENCE [LARGE SCALE GENOMIC DNA]</scope>
    <source>
        <strain evidence="3">JCM 15896</strain>
    </source>
</reference>
<protein>
    <submittedName>
        <fullName evidence="2">Uncharacterized protein</fullName>
    </submittedName>
</protein>
<gene>
    <name evidence="2" type="ORF">GCM10009114_20020</name>
</gene>
<name>A0ABP3WXZ8_9ALTE</name>